<dbReference type="Pfam" id="PF16189">
    <property type="entry name" value="Creatinase_N_2"/>
    <property type="match status" value="1"/>
</dbReference>
<dbReference type="InterPro" id="IPR050422">
    <property type="entry name" value="X-Pro_aminopeptidase_P"/>
</dbReference>
<dbReference type="FunFam" id="3.90.230.10:FF:000009">
    <property type="entry name" value="xaa-Pro aminopeptidase 2"/>
    <property type="match status" value="1"/>
</dbReference>
<gene>
    <name evidence="7" type="ORF">ACLFYP115_01893</name>
</gene>
<keyword evidence="3 7" id="KW-0378">Hydrolase</keyword>
<dbReference type="AlphaFoldDB" id="A0A6N2UI94"/>
<dbReference type="Pfam" id="PF00557">
    <property type="entry name" value="Peptidase_M24"/>
    <property type="match status" value="1"/>
</dbReference>
<dbReference type="Gene3D" id="3.90.230.10">
    <property type="entry name" value="Creatinase/methionine aminopeptidase superfamily"/>
    <property type="match status" value="1"/>
</dbReference>
<keyword evidence="7" id="KW-0031">Aminopeptidase</keyword>
<dbReference type="GO" id="GO:0005737">
    <property type="term" value="C:cytoplasm"/>
    <property type="evidence" value="ECO:0007669"/>
    <property type="project" value="UniProtKB-ARBA"/>
</dbReference>
<dbReference type="InterPro" id="IPR000994">
    <property type="entry name" value="Pept_M24"/>
</dbReference>
<proteinExistence type="inferred from homology"/>
<evidence type="ECO:0000256" key="2">
    <source>
        <dbReference type="ARBA" id="ARBA00022723"/>
    </source>
</evidence>
<organism evidence="7">
    <name type="scientific">Anaerostipes caccae</name>
    <dbReference type="NCBI Taxonomy" id="105841"/>
    <lineage>
        <taxon>Bacteria</taxon>
        <taxon>Bacillati</taxon>
        <taxon>Bacillota</taxon>
        <taxon>Clostridia</taxon>
        <taxon>Lachnospirales</taxon>
        <taxon>Lachnospiraceae</taxon>
        <taxon>Anaerostipes</taxon>
    </lineage>
</organism>
<dbReference type="CDD" id="cd01085">
    <property type="entry name" value="APP"/>
    <property type="match status" value="1"/>
</dbReference>
<accession>A0A6N2UI94</accession>
<dbReference type="EC" id="3.4.11.-" evidence="7"/>
<name>A0A6N2UI94_9FIRM</name>
<evidence type="ECO:0000259" key="6">
    <source>
        <dbReference type="Pfam" id="PF16188"/>
    </source>
</evidence>
<dbReference type="EMBL" id="CACRSQ010000006">
    <property type="protein sequence ID" value="VYT17339.1"/>
    <property type="molecule type" value="Genomic_DNA"/>
</dbReference>
<dbReference type="Gene3D" id="3.40.350.10">
    <property type="entry name" value="Creatinase/prolidase N-terminal domain"/>
    <property type="match status" value="2"/>
</dbReference>
<dbReference type="InterPro" id="IPR000587">
    <property type="entry name" value="Creatinase_N"/>
</dbReference>
<feature type="domain" description="Creatinase N-terminal" evidence="5">
    <location>
        <begin position="5"/>
        <end position="129"/>
    </location>
</feature>
<evidence type="ECO:0000256" key="1">
    <source>
        <dbReference type="ARBA" id="ARBA00008766"/>
    </source>
</evidence>
<feature type="domain" description="Peptidase M24" evidence="4">
    <location>
        <begin position="306"/>
        <end position="522"/>
    </location>
</feature>
<dbReference type="SUPFAM" id="SSF55920">
    <property type="entry name" value="Creatinase/aminopeptidase"/>
    <property type="match status" value="1"/>
</dbReference>
<dbReference type="InterPro" id="IPR032416">
    <property type="entry name" value="Peptidase_M24_C"/>
</dbReference>
<dbReference type="InterPro" id="IPR029149">
    <property type="entry name" value="Creatin/AminoP/Spt16_N"/>
</dbReference>
<evidence type="ECO:0000256" key="3">
    <source>
        <dbReference type="ARBA" id="ARBA00022801"/>
    </source>
</evidence>
<dbReference type="Pfam" id="PF16188">
    <property type="entry name" value="Peptidase_M24_C"/>
    <property type="match status" value="1"/>
</dbReference>
<dbReference type="RefSeq" id="WP_156340589.1">
    <property type="nucleotide sequence ID" value="NZ_CACRSQ010000006.1"/>
</dbReference>
<keyword evidence="2" id="KW-0479">Metal-binding</keyword>
<sequence>MTTPLTKLQKSMIEKNIAYYLIPSEDPHQSEYVDAHYKCRQFISGFTGSSGAVLAEQTESRLWTDGRYFTQAEAQIDSEQMKLMKMGVAGVPTILEYLTEHLSEGDVLGLNGRMINTSYGKKLARLAASKKAVLETDHTLAEDLWTGRPVAAASPIFIHEDIYAGESVPSKLKRIRSCMETVSAEAHFIASLPDIAWIFNLRGNDMPCTPLFYSYAWITQENCCLFVRETCLSEEVSRRLEQDKITILPYGQIDSFLAKQKGSVLIDPDTVNYKLCQELEKNQIIFGENPSSGMKAVKNETQISGLKECHLSDGIAMTKFMFWLKQNIGSVPMTERSVQDRLEEERRKQPLYQGPSFDTICAYKDHAAMMHYCSTEQSDVCLKPEGLLLIDSGGQYLTGTTDVTRTFILGDISEEERRHFTLVLKSMLSLSDAKFLLGCRGSSLDILARGPLWEEGIDYRCGTGHGVGHFLGVHEGPNAFRWQVRDNQLDAVLMPGMVTTDEPGVYIPGKYGIRTENMLLCRKQRQNEYGSFLEFEHLTLVPIDMDGVDEALLNDKEIRLLYAYHQLVFDSLSPHLTDEEAGWLYHFLRIQNS</sequence>
<reference evidence="7" key="1">
    <citation type="submission" date="2019-11" db="EMBL/GenBank/DDBJ databases">
        <authorList>
            <person name="Feng L."/>
        </authorList>
    </citation>
    <scope>NUCLEOTIDE SEQUENCE</scope>
    <source>
        <strain evidence="7">AcaccaeLFYP115</strain>
    </source>
</reference>
<evidence type="ECO:0000313" key="7">
    <source>
        <dbReference type="EMBL" id="VYT17339.1"/>
    </source>
</evidence>
<dbReference type="SUPFAM" id="SSF53092">
    <property type="entry name" value="Creatinase/prolidase N-terminal domain"/>
    <property type="match status" value="1"/>
</dbReference>
<dbReference type="PANTHER" id="PTHR43763:SF6">
    <property type="entry name" value="XAA-PRO AMINOPEPTIDASE 1"/>
    <property type="match status" value="1"/>
</dbReference>
<dbReference type="GO" id="GO:0046872">
    <property type="term" value="F:metal ion binding"/>
    <property type="evidence" value="ECO:0007669"/>
    <property type="project" value="UniProtKB-KW"/>
</dbReference>
<dbReference type="Pfam" id="PF01321">
    <property type="entry name" value="Creatinase_N"/>
    <property type="match status" value="1"/>
</dbReference>
<feature type="domain" description="Peptidase M24 C-terminal" evidence="6">
    <location>
        <begin position="532"/>
        <end position="584"/>
    </location>
</feature>
<evidence type="ECO:0000259" key="5">
    <source>
        <dbReference type="Pfam" id="PF01321"/>
    </source>
</evidence>
<comment type="similarity">
    <text evidence="1">Belongs to the peptidase M24B family.</text>
</comment>
<evidence type="ECO:0000259" key="4">
    <source>
        <dbReference type="Pfam" id="PF00557"/>
    </source>
</evidence>
<dbReference type="InterPro" id="IPR036005">
    <property type="entry name" value="Creatinase/aminopeptidase-like"/>
</dbReference>
<keyword evidence="7" id="KW-0645">Protease</keyword>
<protein>
    <submittedName>
        <fullName evidence="7">Aminopeptidase</fullName>
        <ecNumber evidence="7">3.4.11.-</ecNumber>
    </submittedName>
</protein>
<dbReference type="PANTHER" id="PTHR43763">
    <property type="entry name" value="XAA-PRO AMINOPEPTIDASE 1"/>
    <property type="match status" value="1"/>
</dbReference>
<dbReference type="InterPro" id="IPR033740">
    <property type="entry name" value="Pept_M24B"/>
</dbReference>
<dbReference type="GO" id="GO:0070006">
    <property type="term" value="F:metalloaminopeptidase activity"/>
    <property type="evidence" value="ECO:0007669"/>
    <property type="project" value="InterPro"/>
</dbReference>